<dbReference type="AlphaFoldDB" id="A0ABD3NN42"/>
<dbReference type="EMBL" id="JALLAZ020001309">
    <property type="protein sequence ID" value="KAL3777162.1"/>
    <property type="molecule type" value="Genomic_DNA"/>
</dbReference>
<organism evidence="2 3">
    <name type="scientific">Stephanodiscus triporus</name>
    <dbReference type="NCBI Taxonomy" id="2934178"/>
    <lineage>
        <taxon>Eukaryota</taxon>
        <taxon>Sar</taxon>
        <taxon>Stramenopiles</taxon>
        <taxon>Ochrophyta</taxon>
        <taxon>Bacillariophyta</taxon>
        <taxon>Coscinodiscophyceae</taxon>
        <taxon>Thalassiosirophycidae</taxon>
        <taxon>Stephanodiscales</taxon>
        <taxon>Stephanodiscaceae</taxon>
        <taxon>Stephanodiscus</taxon>
    </lineage>
</organism>
<feature type="chain" id="PRO_5044843870" description="Secreted protein" evidence="1">
    <location>
        <begin position="19"/>
        <end position="112"/>
    </location>
</feature>
<evidence type="ECO:0000256" key="1">
    <source>
        <dbReference type="SAM" id="SignalP"/>
    </source>
</evidence>
<keyword evidence="3" id="KW-1185">Reference proteome</keyword>
<sequence length="112" mass="11715">MNSLMKAISLMVVVSSNAHKVWEPSAKLSGDPTCPAGENLCKTNNNGSCLCTCESSATYSTACPGGSSNCTCQKLEDINAMDNDFNNVGNIDDEGPRVVKGGLRASPLVVEE</sequence>
<protein>
    <recommendedName>
        <fullName evidence="4">Secreted protein</fullName>
    </recommendedName>
</protein>
<accession>A0ABD3NN42</accession>
<evidence type="ECO:0000313" key="3">
    <source>
        <dbReference type="Proteomes" id="UP001530315"/>
    </source>
</evidence>
<comment type="caution">
    <text evidence="2">The sequence shown here is derived from an EMBL/GenBank/DDBJ whole genome shotgun (WGS) entry which is preliminary data.</text>
</comment>
<name>A0ABD3NN42_9STRA</name>
<dbReference type="Proteomes" id="UP001530315">
    <property type="component" value="Unassembled WGS sequence"/>
</dbReference>
<gene>
    <name evidence="2" type="ORF">ACHAW5_000149</name>
</gene>
<evidence type="ECO:0000313" key="2">
    <source>
        <dbReference type="EMBL" id="KAL3777162.1"/>
    </source>
</evidence>
<feature type="signal peptide" evidence="1">
    <location>
        <begin position="1"/>
        <end position="18"/>
    </location>
</feature>
<keyword evidence="1" id="KW-0732">Signal</keyword>
<proteinExistence type="predicted"/>
<evidence type="ECO:0008006" key="4">
    <source>
        <dbReference type="Google" id="ProtNLM"/>
    </source>
</evidence>
<reference evidence="2 3" key="1">
    <citation type="submission" date="2024-10" db="EMBL/GenBank/DDBJ databases">
        <title>Updated reference genomes for cyclostephanoid diatoms.</title>
        <authorList>
            <person name="Roberts W.R."/>
            <person name="Alverson A.J."/>
        </authorList>
    </citation>
    <scope>NUCLEOTIDE SEQUENCE [LARGE SCALE GENOMIC DNA]</scope>
    <source>
        <strain evidence="2 3">AJA276-08</strain>
    </source>
</reference>